<proteinExistence type="predicted"/>
<gene>
    <name evidence="2" type="ORF">J3Q64DRAFT_1673939</name>
</gene>
<evidence type="ECO:0000313" key="3">
    <source>
        <dbReference type="Proteomes" id="UP001448207"/>
    </source>
</evidence>
<dbReference type="Proteomes" id="UP001448207">
    <property type="component" value="Unassembled WGS sequence"/>
</dbReference>
<keyword evidence="3" id="KW-1185">Reference proteome</keyword>
<accession>A0ABR3B7G1</accession>
<dbReference type="EMBL" id="JBCLYO010000003">
    <property type="protein sequence ID" value="KAL0091805.1"/>
    <property type="molecule type" value="Genomic_DNA"/>
</dbReference>
<reference evidence="2 3" key="1">
    <citation type="submission" date="2024-04" db="EMBL/GenBank/DDBJ databases">
        <title>Symmetric and asymmetric DNA N6-adenine methylation regulates different biological responses in Mucorales.</title>
        <authorList>
            <consortium name="Lawrence Berkeley National Laboratory"/>
            <person name="Lax C."/>
            <person name="Mondo S.J."/>
            <person name="Osorio-Concepcion M."/>
            <person name="Muszewska A."/>
            <person name="Corrochano-Luque M."/>
            <person name="Gutierrez G."/>
            <person name="Riley R."/>
            <person name="Lipzen A."/>
            <person name="Guo J."/>
            <person name="Hundley H."/>
            <person name="Amirebrahimi M."/>
            <person name="Ng V."/>
            <person name="Lorenzo-Gutierrez D."/>
            <person name="Binder U."/>
            <person name="Yang J."/>
            <person name="Song Y."/>
            <person name="Canovas D."/>
            <person name="Navarro E."/>
            <person name="Freitag M."/>
            <person name="Gabaldon T."/>
            <person name="Grigoriev I.V."/>
            <person name="Corrochano L.M."/>
            <person name="Nicolas F.E."/>
            <person name="Garre V."/>
        </authorList>
    </citation>
    <scope>NUCLEOTIDE SEQUENCE [LARGE SCALE GENOMIC DNA]</scope>
    <source>
        <strain evidence="2 3">L51</strain>
    </source>
</reference>
<keyword evidence="1" id="KW-0472">Membrane</keyword>
<keyword evidence="1" id="KW-0812">Transmembrane</keyword>
<keyword evidence="1" id="KW-1133">Transmembrane helix</keyword>
<organism evidence="2 3">
    <name type="scientific">Phycomyces blakesleeanus</name>
    <dbReference type="NCBI Taxonomy" id="4837"/>
    <lineage>
        <taxon>Eukaryota</taxon>
        <taxon>Fungi</taxon>
        <taxon>Fungi incertae sedis</taxon>
        <taxon>Mucoromycota</taxon>
        <taxon>Mucoromycotina</taxon>
        <taxon>Mucoromycetes</taxon>
        <taxon>Mucorales</taxon>
        <taxon>Phycomycetaceae</taxon>
        <taxon>Phycomyces</taxon>
    </lineage>
</organism>
<feature type="transmembrane region" description="Helical" evidence="1">
    <location>
        <begin position="21"/>
        <end position="47"/>
    </location>
</feature>
<sequence length="60" mass="7280">MYICMYTYIPIPIYIYNRYMYLIFVIFPCFFVGPYFLSLYSLLFLIWTYCIATILQTNGA</sequence>
<evidence type="ECO:0000313" key="2">
    <source>
        <dbReference type="EMBL" id="KAL0091805.1"/>
    </source>
</evidence>
<name>A0ABR3B7G1_PHYBL</name>
<protein>
    <submittedName>
        <fullName evidence="2">Uncharacterized protein</fullName>
    </submittedName>
</protein>
<comment type="caution">
    <text evidence="2">The sequence shown here is derived from an EMBL/GenBank/DDBJ whole genome shotgun (WGS) entry which is preliminary data.</text>
</comment>
<evidence type="ECO:0000256" key="1">
    <source>
        <dbReference type="SAM" id="Phobius"/>
    </source>
</evidence>